<dbReference type="Proteomes" id="UP000254040">
    <property type="component" value="Unassembled WGS sequence"/>
</dbReference>
<keyword evidence="4" id="KW-1185">Reference proteome</keyword>
<organism evidence="3 5">
    <name type="scientific">Legionella moravica</name>
    <dbReference type="NCBI Taxonomy" id="39962"/>
    <lineage>
        <taxon>Bacteria</taxon>
        <taxon>Pseudomonadati</taxon>
        <taxon>Pseudomonadota</taxon>
        <taxon>Gammaproteobacteria</taxon>
        <taxon>Legionellales</taxon>
        <taxon>Legionellaceae</taxon>
        <taxon>Legionella</taxon>
    </lineage>
</organism>
<gene>
    <name evidence="2" type="ORF">Lmor_0850</name>
    <name evidence="3" type="ORF">NCTC12239_00905</name>
</gene>
<feature type="transmembrane region" description="Helical" evidence="1">
    <location>
        <begin position="189"/>
        <end position="209"/>
    </location>
</feature>
<evidence type="ECO:0000313" key="5">
    <source>
        <dbReference type="Proteomes" id="UP000254040"/>
    </source>
</evidence>
<reference evidence="3 5" key="2">
    <citation type="submission" date="2018-06" db="EMBL/GenBank/DDBJ databases">
        <authorList>
            <consortium name="Pathogen Informatics"/>
            <person name="Doyle S."/>
        </authorList>
    </citation>
    <scope>NUCLEOTIDE SEQUENCE [LARGE SCALE GENOMIC DNA]</scope>
    <source>
        <strain evidence="3 5">NCTC12239</strain>
    </source>
</reference>
<feature type="transmembrane region" description="Helical" evidence="1">
    <location>
        <begin position="294"/>
        <end position="313"/>
    </location>
</feature>
<protein>
    <submittedName>
        <fullName evidence="3">Uncharacterized protein</fullName>
    </submittedName>
</protein>
<keyword evidence="1" id="KW-0812">Transmembrane</keyword>
<name>A0A378JVE0_9GAMM</name>
<evidence type="ECO:0000313" key="2">
    <source>
        <dbReference type="EMBL" id="KTD35403.1"/>
    </source>
</evidence>
<dbReference type="EMBL" id="UGOG01000001">
    <property type="protein sequence ID" value="STX61987.1"/>
    <property type="molecule type" value="Genomic_DNA"/>
</dbReference>
<keyword evidence="1" id="KW-0472">Membrane</keyword>
<dbReference type="Proteomes" id="UP000054985">
    <property type="component" value="Unassembled WGS sequence"/>
</dbReference>
<dbReference type="AlphaFoldDB" id="A0A378JVE0"/>
<accession>A0A378JVE0</accession>
<dbReference type="STRING" id="39962.Lmor_0850"/>
<sequence length="332" mass="38045">MQMNKDNQALKENKPILKSTLTFFNSQLTYLNTQRLQLNRSKGFAKYLAQPQKSLRNLTPLDSTLGVMSFALYMARFSVNLGLLAHILIAEQRDKTNDNSLRDLYYNLWNDSLWGVVNLTQFFWLSFSTSQSAGFYGIQLEVIAQLIDVLVMILRFQESREEYELKLRLIPEADHKYLIGEWRHRELHFIRSLITVSSIMVVLGLFAFSIASIPVSAAISAILLISALSRVLIDSKHDQQLLSQLKLEGKDPNSLDQEETNLTRNRLNDLNQIILYHVFIPVGLFLFLTTPLSLLLASVLLMTFIHGFTSYLINTPHKQRLTDYPVSSCTLK</sequence>
<evidence type="ECO:0000256" key="1">
    <source>
        <dbReference type="SAM" id="Phobius"/>
    </source>
</evidence>
<feature type="transmembrane region" description="Helical" evidence="1">
    <location>
        <begin position="270"/>
        <end position="288"/>
    </location>
</feature>
<dbReference type="EMBL" id="LNYN01000014">
    <property type="protein sequence ID" value="KTD35403.1"/>
    <property type="molecule type" value="Genomic_DNA"/>
</dbReference>
<keyword evidence="1" id="KW-1133">Transmembrane helix</keyword>
<evidence type="ECO:0000313" key="3">
    <source>
        <dbReference type="EMBL" id="STX61987.1"/>
    </source>
</evidence>
<proteinExistence type="predicted"/>
<evidence type="ECO:0000313" key="4">
    <source>
        <dbReference type="Proteomes" id="UP000054985"/>
    </source>
</evidence>
<feature type="transmembrane region" description="Helical" evidence="1">
    <location>
        <begin position="215"/>
        <end position="233"/>
    </location>
</feature>
<reference evidence="2 4" key="1">
    <citation type="submission" date="2015-11" db="EMBL/GenBank/DDBJ databases">
        <title>Genomic analysis of 38 Legionella species identifies large and diverse effector repertoires.</title>
        <authorList>
            <person name="Burstein D."/>
            <person name="Amaro F."/>
            <person name="Zusman T."/>
            <person name="Lifshitz Z."/>
            <person name="Cohen O."/>
            <person name="Gilbert J.A."/>
            <person name="Pupko T."/>
            <person name="Shuman H.A."/>
            <person name="Segal G."/>
        </authorList>
    </citation>
    <scope>NUCLEOTIDE SEQUENCE [LARGE SCALE GENOMIC DNA]</scope>
    <source>
        <strain evidence="2 4">ATCC 43877</strain>
    </source>
</reference>